<comment type="caution">
    <text evidence="1">The sequence shown here is derived from an EMBL/GenBank/DDBJ whole genome shotgun (WGS) entry which is preliminary data.</text>
</comment>
<evidence type="ECO:0000313" key="2">
    <source>
        <dbReference type="Proteomes" id="UP000239907"/>
    </source>
</evidence>
<dbReference type="Gene3D" id="1.10.10.10">
    <property type="entry name" value="Winged helix-like DNA-binding domain superfamily/Winged helix DNA-binding domain"/>
    <property type="match status" value="1"/>
</dbReference>
<dbReference type="AlphaFoldDB" id="A0A2S7U2F5"/>
<dbReference type="Proteomes" id="UP000239907">
    <property type="component" value="Unassembled WGS sequence"/>
</dbReference>
<dbReference type="InterPro" id="IPR036388">
    <property type="entry name" value="WH-like_DNA-bd_sf"/>
</dbReference>
<dbReference type="RefSeq" id="WP_105043659.1">
    <property type="nucleotide sequence ID" value="NZ_MQWA01000001.1"/>
</dbReference>
<reference evidence="1 2" key="1">
    <citation type="submission" date="2016-12" db="EMBL/GenBank/DDBJ databases">
        <title>Study of bacterial adaptation to deep sea.</title>
        <authorList>
            <person name="Song J."/>
            <person name="Yoshizawa S."/>
            <person name="Kogure K."/>
        </authorList>
    </citation>
    <scope>NUCLEOTIDE SEQUENCE [LARGE SCALE GENOMIC DNA]</scope>
    <source>
        <strain evidence="1 2">SAORIC-165</strain>
    </source>
</reference>
<gene>
    <name evidence="1" type="ORF">BSZ32_12150</name>
</gene>
<name>A0A2S7U2F5_9BACT</name>
<evidence type="ECO:0000313" key="1">
    <source>
        <dbReference type="EMBL" id="PQJ29166.1"/>
    </source>
</evidence>
<keyword evidence="2" id="KW-1185">Reference proteome</keyword>
<dbReference type="EMBL" id="MQWA01000001">
    <property type="protein sequence ID" value="PQJ29166.1"/>
    <property type="molecule type" value="Genomic_DNA"/>
</dbReference>
<accession>A0A2S7U2F5</accession>
<proteinExistence type="predicted"/>
<protein>
    <submittedName>
        <fullName evidence="1">Uncharacterized protein</fullName>
    </submittedName>
</protein>
<dbReference type="OrthoDB" id="9814400at2"/>
<organism evidence="1 2">
    <name type="scientific">Rubritalea profundi</name>
    <dbReference type="NCBI Taxonomy" id="1658618"/>
    <lineage>
        <taxon>Bacteria</taxon>
        <taxon>Pseudomonadati</taxon>
        <taxon>Verrucomicrobiota</taxon>
        <taxon>Verrucomicrobiia</taxon>
        <taxon>Verrucomicrobiales</taxon>
        <taxon>Rubritaleaceae</taxon>
        <taxon>Rubritalea</taxon>
    </lineage>
</organism>
<sequence length="60" mass="6877">MFREGVEGFEGGLSAKIYMTNTQISQPNATRDLPDLAEKGAFKKTGELRYTRYTRYQLNI</sequence>